<dbReference type="Proteomes" id="UP000252586">
    <property type="component" value="Unassembled WGS sequence"/>
</dbReference>
<evidence type="ECO:0000259" key="1">
    <source>
        <dbReference type="PROSITE" id="PS51819"/>
    </source>
</evidence>
<feature type="domain" description="VOC" evidence="1">
    <location>
        <begin position="4"/>
        <end position="116"/>
    </location>
</feature>
<organism evidence="2 3">
    <name type="scientific">Nocardia puris</name>
    <dbReference type="NCBI Taxonomy" id="208602"/>
    <lineage>
        <taxon>Bacteria</taxon>
        <taxon>Bacillati</taxon>
        <taxon>Actinomycetota</taxon>
        <taxon>Actinomycetes</taxon>
        <taxon>Mycobacteriales</taxon>
        <taxon>Nocardiaceae</taxon>
        <taxon>Nocardia</taxon>
    </lineage>
</organism>
<gene>
    <name evidence="2" type="ORF">DFR74_11772</name>
</gene>
<accession>A0A366D2H3</accession>
<dbReference type="AlphaFoldDB" id="A0A366D2H3"/>
<name>A0A366D2H3_9NOCA</name>
<evidence type="ECO:0000313" key="2">
    <source>
        <dbReference type="EMBL" id="RBO84253.1"/>
    </source>
</evidence>
<dbReference type="OrthoDB" id="3212826at2"/>
<proteinExistence type="predicted"/>
<dbReference type="STRING" id="1210090.GCA_001613185_02345"/>
<dbReference type="InterPro" id="IPR029068">
    <property type="entry name" value="Glyas_Bleomycin-R_OHBP_Dase"/>
</dbReference>
<dbReference type="CDD" id="cd06587">
    <property type="entry name" value="VOC"/>
    <property type="match status" value="1"/>
</dbReference>
<dbReference type="InterPro" id="IPR041581">
    <property type="entry name" value="Glyoxalase_6"/>
</dbReference>
<dbReference type="InterPro" id="IPR037523">
    <property type="entry name" value="VOC_core"/>
</dbReference>
<dbReference type="SUPFAM" id="SSF54593">
    <property type="entry name" value="Glyoxalase/Bleomycin resistance protein/Dihydroxybiphenyl dioxygenase"/>
    <property type="match status" value="1"/>
</dbReference>
<sequence length="116" mass="12636">MSLAIANITVDCRNAAALADFWARLLELEVDPDPNPYFATVGRAAGMSPILMFIQVPDKTPGKNVVHLDLSAADWREHIDRAIALGARHIGDFEEYGGRWTTLADPEGNLFDIGAS</sequence>
<dbReference type="EMBL" id="QNRE01000017">
    <property type="protein sequence ID" value="RBO84253.1"/>
    <property type="molecule type" value="Genomic_DNA"/>
</dbReference>
<dbReference type="Gene3D" id="3.10.180.10">
    <property type="entry name" value="2,3-Dihydroxybiphenyl 1,2-Dioxygenase, domain 1"/>
    <property type="match status" value="1"/>
</dbReference>
<dbReference type="PANTHER" id="PTHR35908:SF1">
    <property type="entry name" value="CONSERVED PROTEIN"/>
    <property type="match status" value="1"/>
</dbReference>
<dbReference type="Pfam" id="PF18029">
    <property type="entry name" value="Glyoxalase_6"/>
    <property type="match status" value="1"/>
</dbReference>
<keyword evidence="3" id="KW-1185">Reference proteome</keyword>
<reference evidence="2 3" key="1">
    <citation type="submission" date="2018-06" db="EMBL/GenBank/DDBJ databases">
        <title>Genomic Encyclopedia of Type Strains, Phase IV (KMG-IV): sequencing the most valuable type-strain genomes for metagenomic binning, comparative biology and taxonomic classification.</title>
        <authorList>
            <person name="Goeker M."/>
        </authorList>
    </citation>
    <scope>NUCLEOTIDE SEQUENCE [LARGE SCALE GENOMIC DNA]</scope>
    <source>
        <strain evidence="2 3">DSM 44599</strain>
    </source>
</reference>
<dbReference type="PROSITE" id="PS51819">
    <property type="entry name" value="VOC"/>
    <property type="match status" value="1"/>
</dbReference>
<comment type="caution">
    <text evidence="2">The sequence shown here is derived from an EMBL/GenBank/DDBJ whole genome shotgun (WGS) entry which is preliminary data.</text>
</comment>
<dbReference type="PANTHER" id="PTHR35908">
    <property type="entry name" value="HYPOTHETICAL FUSION PROTEIN"/>
    <property type="match status" value="1"/>
</dbReference>
<dbReference type="RefSeq" id="WP_067507817.1">
    <property type="nucleotide sequence ID" value="NZ_QNRE01000017.1"/>
</dbReference>
<protein>
    <recommendedName>
        <fullName evidence="1">VOC domain-containing protein</fullName>
    </recommendedName>
</protein>
<evidence type="ECO:0000313" key="3">
    <source>
        <dbReference type="Proteomes" id="UP000252586"/>
    </source>
</evidence>